<dbReference type="Proteomes" id="UP000658793">
    <property type="component" value="Unassembled WGS sequence"/>
</dbReference>
<evidence type="ECO:0000313" key="2">
    <source>
        <dbReference type="EMBL" id="GGA87438.1"/>
    </source>
</evidence>
<gene>
    <name evidence="2" type="ORF">GCM10008015_30120</name>
</gene>
<evidence type="ECO:0000313" key="3">
    <source>
        <dbReference type="Proteomes" id="UP000658793"/>
    </source>
</evidence>
<reference evidence="3" key="1">
    <citation type="journal article" date="2019" name="Int. J. Syst. Evol. Microbiol.">
        <title>The Global Catalogue of Microorganisms (GCM) 10K type strain sequencing project: providing services to taxonomists for standard genome sequencing and annotation.</title>
        <authorList>
            <consortium name="The Broad Institute Genomics Platform"/>
            <consortium name="The Broad Institute Genome Sequencing Center for Infectious Disease"/>
            <person name="Wu L."/>
            <person name="Ma J."/>
        </authorList>
    </citation>
    <scope>NUCLEOTIDE SEQUENCE [LARGE SCALE GENOMIC DNA]</scope>
    <source>
        <strain evidence="3">CGMCC 1.12811</strain>
    </source>
</reference>
<evidence type="ECO:0008006" key="4">
    <source>
        <dbReference type="Google" id="ProtNLM"/>
    </source>
</evidence>
<keyword evidence="3" id="KW-1185">Reference proteome</keyword>
<keyword evidence="1" id="KW-1133">Transmembrane helix</keyword>
<accession>A0ABQ1HTE5</accession>
<name>A0ABQ1HTE5_9FLAO</name>
<keyword evidence="1" id="KW-0472">Membrane</keyword>
<sequence length="684" mass="80797">MENYAIKICSIIEVFEQNSKDINTVFHEISGLEESDKSSTSWLFDNIDEPDNEVPNDTNESLEVTEELTKKLSQDDKEEIVSSLSVQKDIYFQDSDTTLSNLYKLLNYSLLSGEYIYNKNLKNEIDIVENRLSDTLNYTNSFHRELQTKISEFISAIKIGCTFYKTFIKGIENEYSTDKVDYVFSFNQQIRKEYHKATLSDHSENLCKYFVNNLELSFYDHFFSSEDRQFEGLFKIEKAIEEIDLFEFDTITKVLKFKIEYLEYKWTARKQQENTAVHFSVDGNTNTIQDYSTTNPDIIYWTNIIDSHYELFSPWQHKTERRIKQFKNNEFEDLKFLQLHQLIKYYKDVNRNYSKLTEISKFLLSKKSENTDNFYDRYSLNIIKNYAVNNAFSSFLEKNNNIHTIKDEYYKAKDKTQGDINNFFLDYKYLNALIDILNKKSDEVSNIKFLDEYEELISSECRKKLDEYYLNKEWSKINNNYIFLLPFDESTINIPEFKIKELPFIFISSSFILPAVNNQIEKQYAEIRQKFKSLSFQIDAIRRIRKDLEEIKELKGEIEKRDFKSIEIISIFTAIITFVLSSIPAYKFVDSVSESILFMFGLACALGIFVMLILFATRGFIRSWVGYIYVIVLIVLATIGYNTIISDEKTEVVIKKELNESIDSLATKKIDSILLKKENFKKRK</sequence>
<dbReference type="EMBL" id="BMGA01000010">
    <property type="protein sequence ID" value="GGA87438.1"/>
    <property type="molecule type" value="Genomic_DNA"/>
</dbReference>
<protein>
    <recommendedName>
        <fullName evidence="4">MFS transporter</fullName>
    </recommendedName>
</protein>
<feature type="transmembrane region" description="Helical" evidence="1">
    <location>
        <begin position="595"/>
        <end position="617"/>
    </location>
</feature>
<feature type="transmembrane region" description="Helical" evidence="1">
    <location>
        <begin position="624"/>
        <end position="644"/>
    </location>
</feature>
<organism evidence="2 3">
    <name type="scientific">Flavobacterium palustre</name>
    <dbReference type="NCBI Taxonomy" id="1476463"/>
    <lineage>
        <taxon>Bacteria</taxon>
        <taxon>Pseudomonadati</taxon>
        <taxon>Bacteroidota</taxon>
        <taxon>Flavobacteriia</taxon>
        <taxon>Flavobacteriales</taxon>
        <taxon>Flavobacteriaceae</taxon>
        <taxon>Flavobacterium</taxon>
    </lineage>
</organism>
<evidence type="ECO:0000256" key="1">
    <source>
        <dbReference type="SAM" id="Phobius"/>
    </source>
</evidence>
<feature type="transmembrane region" description="Helical" evidence="1">
    <location>
        <begin position="568"/>
        <end position="589"/>
    </location>
</feature>
<dbReference type="RefSeq" id="WP_188495508.1">
    <property type="nucleotide sequence ID" value="NZ_BMGA01000010.1"/>
</dbReference>
<proteinExistence type="predicted"/>
<comment type="caution">
    <text evidence="2">The sequence shown here is derived from an EMBL/GenBank/DDBJ whole genome shotgun (WGS) entry which is preliminary data.</text>
</comment>
<keyword evidence="1" id="KW-0812">Transmembrane</keyword>